<feature type="compositionally biased region" description="Basic and acidic residues" evidence="1">
    <location>
        <begin position="1"/>
        <end position="11"/>
    </location>
</feature>
<sequence length="228" mass="25177">MLARVAERVPDPTRLGRPVRVGVDGTDGAGKTWFADELADVLRTGGTEVVRVSIDGFHRPRSQRYARGADSPEGYFLDSYDLDRFRADVLDPFAPDGSCEYRTAAHDVRTDEALDPPRLRAGRRCVLLVDGIFLHRDELVDAWDLSVYLAVPTAVTYARMAVRDGCPADPADPANRRYVQGQRLYDERCAPAARAHLVVDNTDLAAPTLRPDDERPALEGRAFGVWGG</sequence>
<reference evidence="2 3" key="1">
    <citation type="submission" date="2019-07" db="EMBL/GenBank/DDBJ databases">
        <title>Whole genome shotgun sequence of Cellulomonas composti NBRC 100758.</title>
        <authorList>
            <person name="Hosoyama A."/>
            <person name="Uohara A."/>
            <person name="Ohji S."/>
            <person name="Ichikawa N."/>
        </authorList>
    </citation>
    <scope>NUCLEOTIDE SEQUENCE [LARGE SCALE GENOMIC DNA]</scope>
    <source>
        <strain evidence="2 3">NBRC 100758</strain>
    </source>
</reference>
<dbReference type="InterPro" id="IPR027417">
    <property type="entry name" value="P-loop_NTPase"/>
</dbReference>
<organism evidence="2 3">
    <name type="scientific">Cellulomonas composti</name>
    <dbReference type="NCBI Taxonomy" id="266130"/>
    <lineage>
        <taxon>Bacteria</taxon>
        <taxon>Bacillati</taxon>
        <taxon>Actinomycetota</taxon>
        <taxon>Actinomycetes</taxon>
        <taxon>Micrococcales</taxon>
        <taxon>Cellulomonadaceae</taxon>
        <taxon>Cellulomonas</taxon>
    </lineage>
</organism>
<dbReference type="Proteomes" id="UP000321720">
    <property type="component" value="Unassembled WGS sequence"/>
</dbReference>
<dbReference type="AlphaFoldDB" id="A0A511J9S6"/>
<proteinExistence type="predicted"/>
<dbReference type="Gene3D" id="3.40.50.300">
    <property type="entry name" value="P-loop containing nucleotide triphosphate hydrolases"/>
    <property type="match status" value="1"/>
</dbReference>
<evidence type="ECO:0008006" key="4">
    <source>
        <dbReference type="Google" id="ProtNLM"/>
    </source>
</evidence>
<comment type="caution">
    <text evidence="2">The sequence shown here is derived from an EMBL/GenBank/DDBJ whole genome shotgun (WGS) entry which is preliminary data.</text>
</comment>
<keyword evidence="3" id="KW-1185">Reference proteome</keyword>
<evidence type="ECO:0000313" key="3">
    <source>
        <dbReference type="Proteomes" id="UP000321720"/>
    </source>
</evidence>
<name>A0A511J9S6_9CELL</name>
<gene>
    <name evidence="2" type="ORF">CCO02nite_14050</name>
</gene>
<accession>A0A511J9S6</accession>
<dbReference type="SUPFAM" id="SSF52540">
    <property type="entry name" value="P-loop containing nucleoside triphosphate hydrolases"/>
    <property type="match status" value="1"/>
</dbReference>
<feature type="region of interest" description="Disordered" evidence="1">
    <location>
        <begin position="1"/>
        <end position="22"/>
    </location>
</feature>
<evidence type="ECO:0000313" key="2">
    <source>
        <dbReference type="EMBL" id="GEL94747.1"/>
    </source>
</evidence>
<evidence type="ECO:0000256" key="1">
    <source>
        <dbReference type="SAM" id="MobiDB-lite"/>
    </source>
</evidence>
<dbReference type="EMBL" id="BJWG01000005">
    <property type="protein sequence ID" value="GEL94747.1"/>
    <property type="molecule type" value="Genomic_DNA"/>
</dbReference>
<protein>
    <recommendedName>
        <fullName evidence="4">Uridine kinase</fullName>
    </recommendedName>
</protein>